<dbReference type="GO" id="GO:0003700">
    <property type="term" value="F:DNA-binding transcription factor activity"/>
    <property type="evidence" value="ECO:0007669"/>
    <property type="project" value="InterPro"/>
</dbReference>
<comment type="caution">
    <text evidence="2">The sequence shown here is derived from an EMBL/GenBank/DDBJ whole genome shotgun (WGS) entry which is preliminary data.</text>
</comment>
<evidence type="ECO:0000313" key="2">
    <source>
        <dbReference type="EMBL" id="PIV70495.1"/>
    </source>
</evidence>
<dbReference type="GO" id="GO:0006352">
    <property type="term" value="P:DNA-templated transcription initiation"/>
    <property type="evidence" value="ECO:0007669"/>
    <property type="project" value="InterPro"/>
</dbReference>
<protein>
    <recommendedName>
        <fullName evidence="1">RNA polymerase sigma-70 region 2 domain-containing protein</fullName>
    </recommendedName>
</protein>
<evidence type="ECO:0000313" key="3">
    <source>
        <dbReference type="Proteomes" id="UP000228762"/>
    </source>
</evidence>
<accession>A0A2M7EIX2</accession>
<sequence length="91" mass="10756">EVDDIVQNSFIQFYKALSSFDTEKSVYPYLLQIARNELYQFFRRKHLTIPLDDDIIQTQSEKKYEGDITEIVEGLKPDNKKALLWFAEGYS</sequence>
<feature type="domain" description="RNA polymerase sigma-70 region 2" evidence="1">
    <location>
        <begin position="1"/>
        <end position="45"/>
    </location>
</feature>
<dbReference type="InterPro" id="IPR013325">
    <property type="entry name" value="RNA_pol_sigma_r2"/>
</dbReference>
<reference evidence="3" key="1">
    <citation type="submission" date="2017-09" db="EMBL/GenBank/DDBJ databases">
        <title>Depth-based differentiation of microbial function through sediment-hosted aquifers and enrichment of novel symbionts in the deep terrestrial subsurface.</title>
        <authorList>
            <person name="Probst A.J."/>
            <person name="Ladd B."/>
            <person name="Jarett J.K."/>
            <person name="Geller-Mcgrath D.E."/>
            <person name="Sieber C.M.K."/>
            <person name="Emerson J.B."/>
            <person name="Anantharaman K."/>
            <person name="Thomas B.C."/>
            <person name="Malmstrom R."/>
            <person name="Stieglmeier M."/>
            <person name="Klingl A."/>
            <person name="Woyke T."/>
            <person name="Ryan C.M."/>
            <person name="Banfield J.F."/>
        </authorList>
    </citation>
    <scope>NUCLEOTIDE SEQUENCE [LARGE SCALE GENOMIC DNA]</scope>
</reference>
<dbReference type="Pfam" id="PF04542">
    <property type="entry name" value="Sigma70_r2"/>
    <property type="match status" value="1"/>
</dbReference>
<dbReference type="SUPFAM" id="SSF88946">
    <property type="entry name" value="Sigma2 domain of RNA polymerase sigma factors"/>
    <property type="match status" value="1"/>
</dbReference>
<dbReference type="Gene3D" id="1.10.1740.10">
    <property type="match status" value="1"/>
</dbReference>
<feature type="non-terminal residue" evidence="2">
    <location>
        <position position="91"/>
    </location>
</feature>
<dbReference type="AlphaFoldDB" id="A0A2M7EIX2"/>
<dbReference type="Proteomes" id="UP000228762">
    <property type="component" value="Unassembled WGS sequence"/>
</dbReference>
<dbReference type="InterPro" id="IPR007627">
    <property type="entry name" value="RNA_pol_sigma70_r2"/>
</dbReference>
<proteinExistence type="predicted"/>
<evidence type="ECO:0000259" key="1">
    <source>
        <dbReference type="Pfam" id="PF04542"/>
    </source>
</evidence>
<feature type="non-terminal residue" evidence="2">
    <location>
        <position position="1"/>
    </location>
</feature>
<organism evidence="2 3">
    <name type="scientific">Candidatus Roizmanbacteria bacterium CG17_big_fil_post_rev_8_21_14_2_50_39_7</name>
    <dbReference type="NCBI Taxonomy" id="1974858"/>
    <lineage>
        <taxon>Bacteria</taxon>
        <taxon>Candidatus Roizmaniibacteriota</taxon>
    </lineage>
</organism>
<gene>
    <name evidence="2" type="ORF">COW57_05055</name>
</gene>
<dbReference type="EMBL" id="PFEV01000235">
    <property type="protein sequence ID" value="PIV70495.1"/>
    <property type="molecule type" value="Genomic_DNA"/>
</dbReference>
<name>A0A2M7EIX2_9BACT</name>